<dbReference type="InterPro" id="IPR037460">
    <property type="entry name" value="SEST-like"/>
</dbReference>
<evidence type="ECO:0000313" key="6">
    <source>
        <dbReference type="Proteomes" id="UP000288711"/>
    </source>
</evidence>
<feature type="disulfide bond" evidence="2">
    <location>
        <begin position="62"/>
        <end position="86"/>
    </location>
</feature>
<dbReference type="OrthoDB" id="5503950at2"/>
<name>A0A444B3W0_9MICO</name>
<feature type="active site" evidence="1">
    <location>
        <position position="341"/>
    </location>
</feature>
<dbReference type="AlphaFoldDB" id="A0A444B3W0"/>
<feature type="chain" id="PRO_5019115191" evidence="3">
    <location>
        <begin position="28"/>
        <end position="359"/>
    </location>
</feature>
<comment type="caution">
    <text evidence="5">The sequence shown here is derived from an EMBL/GenBank/DDBJ whole genome shotgun (WGS) entry which is preliminary data.</text>
</comment>
<dbReference type="PANTHER" id="PTHR37981:SF1">
    <property type="entry name" value="SGNH HYDROLASE-TYPE ESTERASE DOMAIN-CONTAINING PROTEIN"/>
    <property type="match status" value="1"/>
</dbReference>
<keyword evidence="5" id="KW-0378">Hydrolase</keyword>
<reference evidence="5 6" key="1">
    <citation type="journal article" date="2009" name="Int. J. Syst. Evol. Microbiol.">
        <title>Janibacter hoylei sp. nov., Bacillus isronensis sp. nov. and Bacillus aryabhattai sp. nov., isolated from cryotubes used for collecting air from the upper atmosphere.</title>
        <authorList>
            <person name="Shivaji S."/>
            <person name="Chaturvedi P."/>
            <person name="Begum Z."/>
            <person name="Pindi P.K."/>
            <person name="Manorama R."/>
            <person name="Padmanaban D.A."/>
            <person name="Shouche Y.S."/>
            <person name="Pawar S."/>
            <person name="Vaishampayan P."/>
            <person name="Dutt C.B."/>
            <person name="Datta G.N."/>
            <person name="Manchanda R.K."/>
            <person name="Rao U.R."/>
            <person name="Bhargava P.M."/>
            <person name="Narlikar J.V."/>
        </authorList>
    </citation>
    <scope>NUCLEOTIDE SEQUENCE [LARGE SCALE GENOMIC DNA]</scope>
    <source>
        <strain evidence="5 6">PVAS-1</strain>
    </source>
</reference>
<feature type="active site" description="Nucleophile" evidence="1">
    <location>
        <position position="47"/>
    </location>
</feature>
<gene>
    <name evidence="5" type="ORF">CWN80_09675</name>
</gene>
<evidence type="ECO:0000313" key="5">
    <source>
        <dbReference type="EMBL" id="RWU83057.1"/>
    </source>
</evidence>
<evidence type="ECO:0000256" key="1">
    <source>
        <dbReference type="PIRSR" id="PIRSR637460-1"/>
    </source>
</evidence>
<protein>
    <submittedName>
        <fullName evidence="5">SGNH/GDSL hydrolase family protein</fullName>
    </submittedName>
</protein>
<feature type="domain" description="SGNH hydrolase-type esterase" evidence="4">
    <location>
        <begin position="121"/>
        <end position="346"/>
    </location>
</feature>
<dbReference type="EMBL" id="PIPF01000009">
    <property type="protein sequence ID" value="RWU83057.1"/>
    <property type="molecule type" value="Genomic_DNA"/>
</dbReference>
<keyword evidence="2" id="KW-1015">Disulfide bond</keyword>
<keyword evidence="6" id="KW-1185">Reference proteome</keyword>
<feature type="disulfide bond" evidence="2">
    <location>
        <begin position="199"/>
        <end position="208"/>
    </location>
</feature>
<proteinExistence type="predicted"/>
<keyword evidence="3" id="KW-0732">Signal</keyword>
<evidence type="ECO:0000256" key="3">
    <source>
        <dbReference type="SAM" id="SignalP"/>
    </source>
</evidence>
<dbReference type="PANTHER" id="PTHR37981">
    <property type="entry name" value="LIPASE 2"/>
    <property type="match status" value="1"/>
</dbReference>
<dbReference type="Pfam" id="PF13472">
    <property type="entry name" value="Lipase_GDSL_2"/>
    <property type="match status" value="1"/>
</dbReference>
<dbReference type="GO" id="GO:0006629">
    <property type="term" value="P:lipid metabolic process"/>
    <property type="evidence" value="ECO:0007669"/>
    <property type="project" value="TreeGrafter"/>
</dbReference>
<dbReference type="CDD" id="cd01823">
    <property type="entry name" value="SEST_like"/>
    <property type="match status" value="1"/>
</dbReference>
<dbReference type="InterPro" id="IPR013830">
    <property type="entry name" value="SGNH_hydro"/>
</dbReference>
<dbReference type="Proteomes" id="UP000288711">
    <property type="component" value="Unassembled WGS sequence"/>
</dbReference>
<dbReference type="SUPFAM" id="SSF52266">
    <property type="entry name" value="SGNH hydrolase"/>
    <property type="match status" value="2"/>
</dbReference>
<accession>A0A444B3W0</accession>
<dbReference type="Gene3D" id="3.40.50.1110">
    <property type="entry name" value="SGNH hydrolase"/>
    <property type="match status" value="1"/>
</dbReference>
<evidence type="ECO:0000256" key="2">
    <source>
        <dbReference type="PIRSR" id="PIRSR637460-2"/>
    </source>
</evidence>
<dbReference type="RefSeq" id="WP_128277215.1">
    <property type="nucleotide sequence ID" value="NZ_ALWX01000006.1"/>
</dbReference>
<feature type="signal peptide" evidence="3">
    <location>
        <begin position="1"/>
        <end position="27"/>
    </location>
</feature>
<organism evidence="5 6">
    <name type="scientific">Janibacter hoylei PVAS-1</name>
    <dbReference type="NCBI Taxonomy" id="1210046"/>
    <lineage>
        <taxon>Bacteria</taxon>
        <taxon>Bacillati</taxon>
        <taxon>Actinomycetota</taxon>
        <taxon>Actinomycetes</taxon>
        <taxon>Micrococcales</taxon>
        <taxon>Intrasporangiaceae</taxon>
        <taxon>Janibacter</taxon>
    </lineage>
</organism>
<sequence>MRRPRVLSTLAATAALLVAGASGGASAAPASTAAAKTRPHYVTLGDSYSAGNGAGAYVEKTCWRSPNNYGQRVATRQGATHTTAACSGGVIDDILSPRELGSPTLRTRTYRVPVGAVDARAQWLRQAKADKLCGTPSQRDFSYTYSIRSSASAGSLFTATVRCQLVARPQIDSVTTSTDAVFVTIGGNDLGFTTIATQCMALRAAAGCKQAIDAANAEIGTLKSRTKTVLKAVHARSGGRAEVYLLGYPHLINTRSHKLSSTYDFGQELDRLQRRGDTAQRAAMLELDRSTTGRGGFTFVDVKPDWGGYTHGIDPRPLASQSNAWLVPIFGTGREFSEWVHPNAAGWGASALALYAAMR</sequence>
<evidence type="ECO:0000259" key="4">
    <source>
        <dbReference type="Pfam" id="PF13472"/>
    </source>
</evidence>
<dbReference type="GO" id="GO:0016788">
    <property type="term" value="F:hydrolase activity, acting on ester bonds"/>
    <property type="evidence" value="ECO:0007669"/>
    <property type="project" value="InterPro"/>
</dbReference>
<dbReference type="InterPro" id="IPR036514">
    <property type="entry name" value="SGNH_hydro_sf"/>
</dbReference>